<proteinExistence type="predicted"/>
<protein>
    <recommendedName>
        <fullName evidence="2">SET domain-containing protein</fullName>
    </recommendedName>
</protein>
<reference evidence="3 4" key="1">
    <citation type="submission" date="2024-10" db="EMBL/GenBank/DDBJ databases">
        <title>Updated reference genomes for cyclostephanoid diatoms.</title>
        <authorList>
            <person name="Roberts W.R."/>
            <person name="Alverson A.J."/>
        </authorList>
    </citation>
    <scope>NUCLEOTIDE SEQUENCE [LARGE SCALE GENOMIC DNA]</scope>
    <source>
        <strain evidence="3 4">AJA010-31</strain>
    </source>
</reference>
<sequence length="261" mass="29732">MLSILPSSSILLLCLDSSTATAIAEEEPVCIINGHTHASSAAVGFNAPLGMPYCTLSADNNVTEEDNTEDTLDWESFSFLDMHEYFDCTNHVYNTAKPLYTPAMWKQMRDLFEEQSEIDMSSSKIDETHVQNYYAGYADESRGRGAFAARNFTKGDLVHDNAISTVFWTNGDGWREYVMALPQTMACDVLEWTWIQTVPDYGPLLCLNLNDAAFMNHDDEFNIAPKDRLSLELYAQRDITEGEELTYDYYIYETDWELFDL</sequence>
<comment type="caution">
    <text evidence="3">The sequence shown here is derived from an EMBL/GenBank/DDBJ whole genome shotgun (WGS) entry which is preliminary data.</text>
</comment>
<dbReference type="SUPFAM" id="SSF82199">
    <property type="entry name" value="SET domain"/>
    <property type="match status" value="1"/>
</dbReference>
<gene>
    <name evidence="3" type="ORF">ACHAWO_009071</name>
</gene>
<dbReference type="AlphaFoldDB" id="A0ABD3QAG8"/>
<feature type="chain" id="PRO_5044779285" description="SET domain-containing protein" evidence="1">
    <location>
        <begin position="21"/>
        <end position="261"/>
    </location>
</feature>
<evidence type="ECO:0000256" key="1">
    <source>
        <dbReference type="SAM" id="SignalP"/>
    </source>
</evidence>
<dbReference type="PROSITE" id="PS50280">
    <property type="entry name" value="SET"/>
    <property type="match status" value="1"/>
</dbReference>
<organism evidence="3 4">
    <name type="scientific">Cyclotella atomus</name>
    <dbReference type="NCBI Taxonomy" id="382360"/>
    <lineage>
        <taxon>Eukaryota</taxon>
        <taxon>Sar</taxon>
        <taxon>Stramenopiles</taxon>
        <taxon>Ochrophyta</taxon>
        <taxon>Bacillariophyta</taxon>
        <taxon>Coscinodiscophyceae</taxon>
        <taxon>Thalassiosirophycidae</taxon>
        <taxon>Stephanodiscales</taxon>
        <taxon>Stephanodiscaceae</taxon>
        <taxon>Cyclotella</taxon>
    </lineage>
</organism>
<accession>A0ABD3QAG8</accession>
<evidence type="ECO:0000259" key="2">
    <source>
        <dbReference type="PROSITE" id="PS50280"/>
    </source>
</evidence>
<dbReference type="InterPro" id="IPR046341">
    <property type="entry name" value="SET_dom_sf"/>
</dbReference>
<evidence type="ECO:0000313" key="4">
    <source>
        <dbReference type="Proteomes" id="UP001530400"/>
    </source>
</evidence>
<keyword evidence="1" id="KW-0732">Signal</keyword>
<feature type="signal peptide" evidence="1">
    <location>
        <begin position="1"/>
        <end position="20"/>
    </location>
</feature>
<dbReference type="Pfam" id="PF00856">
    <property type="entry name" value="SET"/>
    <property type="match status" value="1"/>
</dbReference>
<evidence type="ECO:0000313" key="3">
    <source>
        <dbReference type="EMBL" id="KAL3797298.1"/>
    </source>
</evidence>
<feature type="domain" description="SET" evidence="2">
    <location>
        <begin position="116"/>
        <end position="250"/>
    </location>
</feature>
<name>A0ABD3QAG8_9STRA</name>
<keyword evidence="4" id="KW-1185">Reference proteome</keyword>
<dbReference type="EMBL" id="JALLPJ020000260">
    <property type="protein sequence ID" value="KAL3797298.1"/>
    <property type="molecule type" value="Genomic_DNA"/>
</dbReference>
<dbReference type="InterPro" id="IPR001214">
    <property type="entry name" value="SET_dom"/>
</dbReference>
<dbReference type="Gene3D" id="2.170.270.10">
    <property type="entry name" value="SET domain"/>
    <property type="match status" value="1"/>
</dbReference>
<dbReference type="Proteomes" id="UP001530400">
    <property type="component" value="Unassembled WGS sequence"/>
</dbReference>